<dbReference type="InterPro" id="IPR000055">
    <property type="entry name" value="Restrct_endonuc_typeI_TRD"/>
</dbReference>
<dbReference type="CDD" id="cd16961">
    <property type="entry name" value="RMtype1_S_TRD-CR_like"/>
    <property type="match status" value="1"/>
</dbReference>
<evidence type="ECO:0000256" key="1">
    <source>
        <dbReference type="ARBA" id="ARBA00010923"/>
    </source>
</evidence>
<dbReference type="SUPFAM" id="SSF116734">
    <property type="entry name" value="DNA methylase specificity domain"/>
    <property type="match status" value="1"/>
</dbReference>
<evidence type="ECO:0000256" key="3">
    <source>
        <dbReference type="ARBA" id="ARBA00023125"/>
    </source>
</evidence>
<feature type="domain" description="Type I restriction modification DNA specificity" evidence="4">
    <location>
        <begin position="5"/>
        <end position="156"/>
    </location>
</feature>
<sequence>MTVKIHIKEIADIQTGVYLKETPDGEVHYLQVKDFDKNALPVLSPPSIALYGKVKKYLLSDGNLLFAAKGFFNFCVVYREEWGRAVASSSFLVLNIKDTTAILPEYLNWILNRDDVCAYFRRETTGSVMPSITKVMLGEFEIDIPTMDVQRKIIAISGLQKREQVLNKEIAKLRNQLINRQIIEILKNK</sequence>
<gene>
    <name evidence="5" type="ORF">EZS27_029524</name>
</gene>
<keyword evidence="3" id="KW-0238">DNA-binding</keyword>
<comment type="caution">
    <text evidence="5">The sequence shown here is derived from an EMBL/GenBank/DDBJ whole genome shotgun (WGS) entry which is preliminary data.</text>
</comment>
<dbReference type="GO" id="GO:0003677">
    <property type="term" value="F:DNA binding"/>
    <property type="evidence" value="ECO:0007669"/>
    <property type="project" value="UniProtKB-KW"/>
</dbReference>
<dbReference type="EMBL" id="SNRY01003500">
    <property type="protein sequence ID" value="KAA6320743.1"/>
    <property type="molecule type" value="Genomic_DNA"/>
</dbReference>
<dbReference type="InterPro" id="IPR044946">
    <property type="entry name" value="Restrct_endonuc_typeI_TRD_sf"/>
</dbReference>
<organism evidence="5">
    <name type="scientific">termite gut metagenome</name>
    <dbReference type="NCBI Taxonomy" id="433724"/>
    <lineage>
        <taxon>unclassified sequences</taxon>
        <taxon>metagenomes</taxon>
        <taxon>organismal metagenomes</taxon>
    </lineage>
</organism>
<accession>A0A5J4QJP0</accession>
<dbReference type="PANTHER" id="PTHR30408:SF12">
    <property type="entry name" value="TYPE I RESTRICTION ENZYME MJAVIII SPECIFICITY SUBUNIT"/>
    <property type="match status" value="1"/>
</dbReference>
<dbReference type="PANTHER" id="PTHR30408">
    <property type="entry name" value="TYPE-1 RESTRICTION ENZYME ECOKI SPECIFICITY PROTEIN"/>
    <property type="match status" value="1"/>
</dbReference>
<evidence type="ECO:0000256" key="2">
    <source>
        <dbReference type="ARBA" id="ARBA00022747"/>
    </source>
</evidence>
<dbReference type="InterPro" id="IPR052021">
    <property type="entry name" value="Type-I_RS_S_subunit"/>
</dbReference>
<reference evidence="5" key="1">
    <citation type="submission" date="2019-03" db="EMBL/GenBank/DDBJ databases">
        <title>Single cell metagenomics reveals metabolic interactions within the superorganism composed of flagellate Streblomastix strix and complex community of Bacteroidetes bacteria on its surface.</title>
        <authorList>
            <person name="Treitli S.C."/>
            <person name="Kolisko M."/>
            <person name="Husnik F."/>
            <person name="Keeling P."/>
            <person name="Hampl V."/>
        </authorList>
    </citation>
    <scope>NUCLEOTIDE SEQUENCE</scope>
    <source>
        <strain evidence="5">STM</strain>
    </source>
</reference>
<comment type="similarity">
    <text evidence="1">Belongs to the type-I restriction system S methylase family.</text>
</comment>
<evidence type="ECO:0000259" key="4">
    <source>
        <dbReference type="Pfam" id="PF01420"/>
    </source>
</evidence>
<name>A0A5J4QJP0_9ZZZZ</name>
<dbReference type="GO" id="GO:0009307">
    <property type="term" value="P:DNA restriction-modification system"/>
    <property type="evidence" value="ECO:0007669"/>
    <property type="project" value="UniProtKB-KW"/>
</dbReference>
<dbReference type="Gene3D" id="3.90.220.20">
    <property type="entry name" value="DNA methylase specificity domains"/>
    <property type="match status" value="1"/>
</dbReference>
<dbReference type="Pfam" id="PF01420">
    <property type="entry name" value="Methylase_S"/>
    <property type="match status" value="1"/>
</dbReference>
<dbReference type="AlphaFoldDB" id="A0A5J4QJP0"/>
<proteinExistence type="inferred from homology"/>
<evidence type="ECO:0000313" key="5">
    <source>
        <dbReference type="EMBL" id="KAA6320743.1"/>
    </source>
</evidence>
<keyword evidence="2" id="KW-0680">Restriction system</keyword>
<protein>
    <recommendedName>
        <fullName evidence="4">Type I restriction modification DNA specificity domain-containing protein</fullName>
    </recommendedName>
</protein>